<reference evidence="2 3" key="1">
    <citation type="journal article" date="2021" name="Elife">
        <title>Chloroplast acquisition without the gene transfer in kleptoplastic sea slugs, Plakobranchus ocellatus.</title>
        <authorList>
            <person name="Maeda T."/>
            <person name="Takahashi S."/>
            <person name="Yoshida T."/>
            <person name="Shimamura S."/>
            <person name="Takaki Y."/>
            <person name="Nagai Y."/>
            <person name="Toyoda A."/>
            <person name="Suzuki Y."/>
            <person name="Arimoto A."/>
            <person name="Ishii H."/>
            <person name="Satoh N."/>
            <person name="Nishiyama T."/>
            <person name="Hasebe M."/>
            <person name="Maruyama T."/>
            <person name="Minagawa J."/>
            <person name="Obokata J."/>
            <person name="Shigenobu S."/>
        </authorList>
    </citation>
    <scope>NUCLEOTIDE SEQUENCE [LARGE SCALE GENOMIC DNA]</scope>
</reference>
<feature type="region of interest" description="Disordered" evidence="1">
    <location>
        <begin position="33"/>
        <end position="90"/>
    </location>
</feature>
<accession>A0AAV4ANN2</accession>
<sequence>MESNTFKDKNGEGQDTLLQKKIIDGLKDAQSCNQGQIEETGADQKQDGWMTSGKQQVHNGRGRHNKIGGNERHLQRTTSCSGWTKPPSNK</sequence>
<proteinExistence type="predicted"/>
<keyword evidence="3" id="KW-1185">Reference proteome</keyword>
<gene>
    <name evidence="2" type="ORF">PoB_003503700</name>
</gene>
<evidence type="ECO:0000313" key="2">
    <source>
        <dbReference type="EMBL" id="GFO08532.1"/>
    </source>
</evidence>
<dbReference type="EMBL" id="BLXT01003971">
    <property type="protein sequence ID" value="GFO08532.1"/>
    <property type="molecule type" value="Genomic_DNA"/>
</dbReference>
<comment type="caution">
    <text evidence="2">The sequence shown here is derived from an EMBL/GenBank/DDBJ whole genome shotgun (WGS) entry which is preliminary data.</text>
</comment>
<protein>
    <submittedName>
        <fullName evidence="2">Uncharacterized protein</fullName>
    </submittedName>
</protein>
<feature type="compositionally biased region" description="Polar residues" evidence="1">
    <location>
        <begin position="76"/>
        <end position="90"/>
    </location>
</feature>
<dbReference type="Proteomes" id="UP000735302">
    <property type="component" value="Unassembled WGS sequence"/>
</dbReference>
<dbReference type="AlphaFoldDB" id="A0AAV4ANN2"/>
<name>A0AAV4ANN2_9GAST</name>
<evidence type="ECO:0000313" key="3">
    <source>
        <dbReference type="Proteomes" id="UP000735302"/>
    </source>
</evidence>
<organism evidence="2 3">
    <name type="scientific">Plakobranchus ocellatus</name>
    <dbReference type="NCBI Taxonomy" id="259542"/>
    <lineage>
        <taxon>Eukaryota</taxon>
        <taxon>Metazoa</taxon>
        <taxon>Spiralia</taxon>
        <taxon>Lophotrochozoa</taxon>
        <taxon>Mollusca</taxon>
        <taxon>Gastropoda</taxon>
        <taxon>Heterobranchia</taxon>
        <taxon>Euthyneura</taxon>
        <taxon>Panpulmonata</taxon>
        <taxon>Sacoglossa</taxon>
        <taxon>Placobranchoidea</taxon>
        <taxon>Plakobranchidae</taxon>
        <taxon>Plakobranchus</taxon>
    </lineage>
</organism>
<evidence type="ECO:0000256" key="1">
    <source>
        <dbReference type="SAM" id="MobiDB-lite"/>
    </source>
</evidence>